<sequence length="139" mass="14808">MDEFTLPQSLAGISDFLLAFGTSLLLLLVFKWVYPLVTPHKEWQLVREERNTAAAIAFTGAILGFSIALSGAAAFSGSFLDFLVWATIALVAQIVAYAIVWLMIPGLSKRLVEREISAGVLAGGTAVAVGLLNAACMSY</sequence>
<dbReference type="PANTHER" id="PTHR40043:SF1">
    <property type="entry name" value="UPF0719 INNER MEMBRANE PROTEIN YJFL"/>
    <property type="match status" value="1"/>
</dbReference>
<dbReference type="Proteomes" id="UP000198519">
    <property type="component" value="Unassembled WGS sequence"/>
</dbReference>
<dbReference type="AlphaFoldDB" id="A0A1I4LP01"/>
<name>A0A1I4LP01_9GAMM</name>
<dbReference type="OrthoDB" id="5573330at2"/>
<evidence type="ECO:0000256" key="5">
    <source>
        <dbReference type="ARBA" id="ARBA00022989"/>
    </source>
</evidence>
<keyword evidence="5 7" id="KW-1133">Transmembrane helix</keyword>
<keyword evidence="3" id="KW-1003">Cell membrane</keyword>
<dbReference type="STRING" id="488535.SAMN04487963_0573"/>
<dbReference type="GO" id="GO:0005886">
    <property type="term" value="C:plasma membrane"/>
    <property type="evidence" value="ECO:0007669"/>
    <property type="project" value="UniProtKB-SubCell"/>
</dbReference>
<dbReference type="PANTHER" id="PTHR40043">
    <property type="entry name" value="UPF0719 INNER MEMBRANE PROTEIN YJFL"/>
    <property type="match status" value="1"/>
</dbReference>
<keyword evidence="4 7" id="KW-0812">Transmembrane</keyword>
<dbReference type="Pfam" id="PF03994">
    <property type="entry name" value="DUF350"/>
    <property type="match status" value="1"/>
</dbReference>
<reference evidence="9" key="1">
    <citation type="submission" date="2016-10" db="EMBL/GenBank/DDBJ databases">
        <authorList>
            <person name="Varghese N."/>
            <person name="Submissions S."/>
        </authorList>
    </citation>
    <scope>NUCLEOTIDE SEQUENCE [LARGE SCALE GENOMIC DNA]</scope>
    <source>
        <strain evidence="9">CGMCC 1.7061</strain>
    </source>
</reference>
<feature type="transmembrane region" description="Helical" evidence="7">
    <location>
        <begin position="55"/>
        <end position="76"/>
    </location>
</feature>
<organism evidence="8 9">
    <name type="scientific">Marinobacter zhejiangensis</name>
    <dbReference type="NCBI Taxonomy" id="488535"/>
    <lineage>
        <taxon>Bacteria</taxon>
        <taxon>Pseudomonadati</taxon>
        <taxon>Pseudomonadota</taxon>
        <taxon>Gammaproteobacteria</taxon>
        <taxon>Pseudomonadales</taxon>
        <taxon>Marinobacteraceae</taxon>
        <taxon>Marinobacter</taxon>
    </lineage>
</organism>
<feature type="transmembrane region" description="Helical" evidence="7">
    <location>
        <begin position="16"/>
        <end position="34"/>
    </location>
</feature>
<evidence type="ECO:0000313" key="8">
    <source>
        <dbReference type="EMBL" id="SFL92543.1"/>
    </source>
</evidence>
<evidence type="ECO:0000256" key="4">
    <source>
        <dbReference type="ARBA" id="ARBA00022692"/>
    </source>
</evidence>
<evidence type="ECO:0000256" key="1">
    <source>
        <dbReference type="ARBA" id="ARBA00004651"/>
    </source>
</evidence>
<dbReference type="EMBL" id="FOUE01000001">
    <property type="protein sequence ID" value="SFL92543.1"/>
    <property type="molecule type" value="Genomic_DNA"/>
</dbReference>
<keyword evidence="6 7" id="KW-0472">Membrane</keyword>
<proteinExistence type="inferred from homology"/>
<feature type="transmembrane region" description="Helical" evidence="7">
    <location>
        <begin position="82"/>
        <end position="104"/>
    </location>
</feature>
<comment type="similarity">
    <text evidence="2">Belongs to the UPF0719 family.</text>
</comment>
<gene>
    <name evidence="8" type="ORF">SAMN04487963_0573</name>
</gene>
<accession>A0A1I4LP01</accession>
<keyword evidence="9" id="KW-1185">Reference proteome</keyword>
<dbReference type="InterPro" id="IPR007140">
    <property type="entry name" value="DUF350"/>
</dbReference>
<protein>
    <submittedName>
        <fullName evidence="8">Putative membrane protein</fullName>
    </submittedName>
</protein>
<evidence type="ECO:0000313" key="9">
    <source>
        <dbReference type="Proteomes" id="UP000198519"/>
    </source>
</evidence>
<feature type="transmembrane region" description="Helical" evidence="7">
    <location>
        <begin position="116"/>
        <end position="135"/>
    </location>
</feature>
<dbReference type="RefSeq" id="WP_092020369.1">
    <property type="nucleotide sequence ID" value="NZ_FOUE01000001.1"/>
</dbReference>
<evidence type="ECO:0000256" key="2">
    <source>
        <dbReference type="ARBA" id="ARBA00005779"/>
    </source>
</evidence>
<evidence type="ECO:0000256" key="3">
    <source>
        <dbReference type="ARBA" id="ARBA00022475"/>
    </source>
</evidence>
<evidence type="ECO:0000256" key="7">
    <source>
        <dbReference type="SAM" id="Phobius"/>
    </source>
</evidence>
<evidence type="ECO:0000256" key="6">
    <source>
        <dbReference type="ARBA" id="ARBA00023136"/>
    </source>
</evidence>
<comment type="subcellular location">
    <subcellularLocation>
        <location evidence="1">Cell membrane</location>
        <topology evidence="1">Multi-pass membrane protein</topology>
    </subcellularLocation>
</comment>